<dbReference type="SUPFAM" id="SSF51735">
    <property type="entry name" value="NAD(P)-binding Rossmann-fold domains"/>
    <property type="match status" value="1"/>
</dbReference>
<organism evidence="3 4">
    <name type="scientific">candidate division WWE3 bacterium</name>
    <dbReference type="NCBI Taxonomy" id="2053526"/>
    <lineage>
        <taxon>Bacteria</taxon>
        <taxon>Katanobacteria</taxon>
    </lineage>
</organism>
<dbReference type="EMBL" id="JAGQKX010000073">
    <property type="protein sequence ID" value="MCA9390348.1"/>
    <property type="molecule type" value="Genomic_DNA"/>
</dbReference>
<dbReference type="AlphaFoldDB" id="A0A955LHI7"/>
<dbReference type="Proteomes" id="UP000701698">
    <property type="component" value="Unassembled WGS sequence"/>
</dbReference>
<comment type="caution">
    <text evidence="3">The sequence shown here is derived from an EMBL/GenBank/DDBJ whole genome shotgun (WGS) entry which is preliminary data.</text>
</comment>
<gene>
    <name evidence="3" type="ORF">KC571_02985</name>
</gene>
<dbReference type="Pfam" id="PF01370">
    <property type="entry name" value="Epimerase"/>
    <property type="match status" value="1"/>
</dbReference>
<protein>
    <submittedName>
        <fullName evidence="3">NAD-dependent epimerase/dehydratase family protein</fullName>
    </submittedName>
</protein>
<evidence type="ECO:0000256" key="1">
    <source>
        <dbReference type="ARBA" id="ARBA00007637"/>
    </source>
</evidence>
<evidence type="ECO:0000313" key="4">
    <source>
        <dbReference type="Proteomes" id="UP000701698"/>
    </source>
</evidence>
<comment type="similarity">
    <text evidence="1">Belongs to the NAD(P)-dependent epimerase/dehydratase family.</text>
</comment>
<dbReference type="Gene3D" id="3.90.25.10">
    <property type="entry name" value="UDP-galactose 4-epimerase, domain 1"/>
    <property type="match status" value="1"/>
</dbReference>
<evidence type="ECO:0000259" key="2">
    <source>
        <dbReference type="Pfam" id="PF01370"/>
    </source>
</evidence>
<reference evidence="3" key="1">
    <citation type="submission" date="2020-04" db="EMBL/GenBank/DDBJ databases">
        <authorList>
            <person name="Zhang T."/>
        </authorList>
    </citation>
    <scope>NUCLEOTIDE SEQUENCE</scope>
    <source>
        <strain evidence="3">HKST-UBA01</strain>
    </source>
</reference>
<evidence type="ECO:0000313" key="3">
    <source>
        <dbReference type="EMBL" id="MCA9390348.1"/>
    </source>
</evidence>
<name>A0A955LHI7_UNCKA</name>
<feature type="domain" description="NAD-dependent epimerase/dehydratase" evidence="2">
    <location>
        <begin position="3"/>
        <end position="241"/>
    </location>
</feature>
<dbReference type="Gene3D" id="3.40.50.720">
    <property type="entry name" value="NAD(P)-binding Rossmann-like Domain"/>
    <property type="match status" value="1"/>
</dbReference>
<dbReference type="PANTHER" id="PTHR43000">
    <property type="entry name" value="DTDP-D-GLUCOSE 4,6-DEHYDRATASE-RELATED"/>
    <property type="match status" value="1"/>
</dbReference>
<proteinExistence type="inferred from homology"/>
<dbReference type="InterPro" id="IPR036291">
    <property type="entry name" value="NAD(P)-bd_dom_sf"/>
</dbReference>
<dbReference type="InterPro" id="IPR001509">
    <property type="entry name" value="Epimerase_deHydtase"/>
</dbReference>
<sequence>MNILIPGGAGFVGLNIVSYWFKKYPKYTFHLVDNKSLDELPFLAPYLESGRAYYHELDLRNKKETRELFETIQPDIVINAIEAARKKDFLEIHVFTTENLLEAAKAVAVKQFIHLSCGAIYGYNPQTAGKTEGHRLVNELDALLPSSPQNASKAAADLLVWSYSQRYGVPITTLRVASLFGPFQSIDRFIPLMITHALQNQSFPISSSGADIRDILHIEDFVDALDVIVNSTSAIGEIYNISAGVRVKNKEIADIIITLLDRSSSLMFVSDDVKPEFAGLDPTKFINSFNWEAKRTPEIHESLSETVQWYKDNSDWWKTDDHV</sequence>
<accession>A0A955LHI7</accession>
<reference evidence="3" key="2">
    <citation type="journal article" date="2021" name="Microbiome">
        <title>Successional dynamics and alternative stable states in a saline activated sludge microbial community over 9 years.</title>
        <authorList>
            <person name="Wang Y."/>
            <person name="Ye J."/>
            <person name="Ju F."/>
            <person name="Liu L."/>
            <person name="Boyd J.A."/>
            <person name="Deng Y."/>
            <person name="Parks D.H."/>
            <person name="Jiang X."/>
            <person name="Yin X."/>
            <person name="Woodcroft B.J."/>
            <person name="Tyson G.W."/>
            <person name="Hugenholtz P."/>
            <person name="Polz M.F."/>
            <person name="Zhang T."/>
        </authorList>
    </citation>
    <scope>NUCLEOTIDE SEQUENCE</scope>
    <source>
        <strain evidence="3">HKST-UBA01</strain>
    </source>
</reference>